<dbReference type="AlphaFoldDB" id="E9SHT3"/>
<dbReference type="PROSITE" id="PS50928">
    <property type="entry name" value="ABC_TM1"/>
    <property type="match status" value="1"/>
</dbReference>
<keyword evidence="2 7" id="KW-0813">Transport</keyword>
<evidence type="ECO:0000313" key="11">
    <source>
        <dbReference type="Proteomes" id="UP000004259"/>
    </source>
</evidence>
<evidence type="ECO:0000256" key="2">
    <source>
        <dbReference type="ARBA" id="ARBA00022448"/>
    </source>
</evidence>
<feature type="compositionally biased region" description="Basic and acidic residues" evidence="8">
    <location>
        <begin position="1"/>
        <end position="13"/>
    </location>
</feature>
<dbReference type="OrthoDB" id="9783627at2"/>
<comment type="similarity">
    <text evidence="7">Belongs to the binding-protein-dependent transport system permease family.</text>
</comment>
<evidence type="ECO:0000256" key="5">
    <source>
        <dbReference type="ARBA" id="ARBA00022989"/>
    </source>
</evidence>
<dbReference type="STRING" id="246199.CUS_7033"/>
<feature type="transmembrane region" description="Helical" evidence="7">
    <location>
        <begin position="129"/>
        <end position="149"/>
    </location>
</feature>
<name>E9SHT3_RUMAL</name>
<proteinExistence type="inferred from homology"/>
<dbReference type="eggNOG" id="COG1175">
    <property type="taxonomic scope" value="Bacteria"/>
</dbReference>
<evidence type="ECO:0000256" key="7">
    <source>
        <dbReference type="RuleBase" id="RU363032"/>
    </source>
</evidence>
<reference evidence="10 11" key="1">
    <citation type="submission" date="2011-02" db="EMBL/GenBank/DDBJ databases">
        <authorList>
            <person name="Nelson K.E."/>
            <person name="Sutton G."/>
            <person name="Torralba M."/>
            <person name="Durkin S."/>
            <person name="Harkins D."/>
            <person name="Montgomery R."/>
            <person name="Ziemer C."/>
            <person name="Klaassens E."/>
            <person name="Ocuiv P."/>
            <person name="Morrison M."/>
        </authorList>
    </citation>
    <scope>NUCLEOTIDE SEQUENCE [LARGE SCALE GENOMIC DNA]</scope>
    <source>
        <strain evidence="10 11">8</strain>
    </source>
</reference>
<evidence type="ECO:0000256" key="1">
    <source>
        <dbReference type="ARBA" id="ARBA00004651"/>
    </source>
</evidence>
<feature type="region of interest" description="Disordered" evidence="8">
    <location>
        <begin position="1"/>
        <end position="20"/>
    </location>
</feature>
<gene>
    <name evidence="10" type="ORF">CUS_7033</name>
</gene>
<dbReference type="EMBL" id="ADKM02000134">
    <property type="protein sequence ID" value="EGC01186.1"/>
    <property type="molecule type" value="Genomic_DNA"/>
</dbReference>
<dbReference type="PANTHER" id="PTHR43005">
    <property type="entry name" value="BLR7065 PROTEIN"/>
    <property type="match status" value="1"/>
</dbReference>
<keyword evidence="11" id="KW-1185">Reference proteome</keyword>
<dbReference type="RefSeq" id="WP_002853335.1">
    <property type="nucleotide sequence ID" value="NZ_ADKM02000134.1"/>
</dbReference>
<feature type="domain" description="ABC transmembrane type-1" evidence="9">
    <location>
        <begin position="91"/>
        <end position="309"/>
    </location>
</feature>
<dbReference type="PANTHER" id="PTHR43005:SF1">
    <property type="entry name" value="SPERMIDINE_PUTRESCINE TRANSPORT SYSTEM PERMEASE PROTEIN"/>
    <property type="match status" value="1"/>
</dbReference>
<evidence type="ECO:0000313" key="10">
    <source>
        <dbReference type="EMBL" id="EGC01186.1"/>
    </source>
</evidence>
<comment type="subcellular location">
    <subcellularLocation>
        <location evidence="1 7">Cell membrane</location>
        <topology evidence="1 7">Multi-pass membrane protein</topology>
    </subcellularLocation>
</comment>
<dbReference type="InterPro" id="IPR000515">
    <property type="entry name" value="MetI-like"/>
</dbReference>
<evidence type="ECO:0000256" key="8">
    <source>
        <dbReference type="SAM" id="MobiDB-lite"/>
    </source>
</evidence>
<accession>E9SHT3</accession>
<feature type="transmembrane region" description="Helical" evidence="7">
    <location>
        <begin position="180"/>
        <end position="206"/>
    </location>
</feature>
<organism evidence="10 11">
    <name type="scientific">Ruminococcus albus 8</name>
    <dbReference type="NCBI Taxonomy" id="246199"/>
    <lineage>
        <taxon>Bacteria</taxon>
        <taxon>Bacillati</taxon>
        <taxon>Bacillota</taxon>
        <taxon>Clostridia</taxon>
        <taxon>Eubacteriales</taxon>
        <taxon>Oscillospiraceae</taxon>
        <taxon>Ruminococcus</taxon>
    </lineage>
</organism>
<keyword evidence="6 7" id="KW-0472">Membrane</keyword>
<protein>
    <submittedName>
        <fullName evidence="10">ABC transporter, permease protein</fullName>
    </submittedName>
</protein>
<dbReference type="Pfam" id="PF00528">
    <property type="entry name" value="BPD_transp_1"/>
    <property type="match status" value="1"/>
</dbReference>
<dbReference type="GO" id="GO:0055085">
    <property type="term" value="P:transmembrane transport"/>
    <property type="evidence" value="ECO:0007669"/>
    <property type="project" value="InterPro"/>
</dbReference>
<comment type="caution">
    <text evidence="10">The sequence shown here is derived from an EMBL/GenBank/DDBJ whole genome shotgun (WGS) entry which is preliminary data.</text>
</comment>
<feature type="transmembrane region" description="Helical" evidence="7">
    <location>
        <begin position="241"/>
        <end position="263"/>
    </location>
</feature>
<dbReference type="Gene3D" id="1.10.3720.10">
    <property type="entry name" value="MetI-like"/>
    <property type="match status" value="1"/>
</dbReference>
<keyword evidence="3" id="KW-1003">Cell membrane</keyword>
<dbReference type="SUPFAM" id="SSF161098">
    <property type="entry name" value="MetI-like"/>
    <property type="match status" value="1"/>
</dbReference>
<evidence type="ECO:0000256" key="3">
    <source>
        <dbReference type="ARBA" id="ARBA00022475"/>
    </source>
</evidence>
<keyword evidence="4 7" id="KW-0812">Transmembrane</keyword>
<evidence type="ECO:0000256" key="4">
    <source>
        <dbReference type="ARBA" id="ARBA00022692"/>
    </source>
</evidence>
<feature type="transmembrane region" description="Helical" evidence="7">
    <location>
        <begin position="95"/>
        <end position="117"/>
    </location>
</feature>
<dbReference type="InterPro" id="IPR035906">
    <property type="entry name" value="MetI-like_sf"/>
</dbReference>
<feature type="transmembrane region" description="Helical" evidence="7">
    <location>
        <begin position="283"/>
        <end position="306"/>
    </location>
</feature>
<dbReference type="Proteomes" id="UP000004259">
    <property type="component" value="Unassembled WGS sequence"/>
</dbReference>
<feature type="transmembrane region" description="Helical" evidence="7">
    <location>
        <begin position="32"/>
        <end position="59"/>
    </location>
</feature>
<dbReference type="CDD" id="cd06261">
    <property type="entry name" value="TM_PBP2"/>
    <property type="match status" value="1"/>
</dbReference>
<sequence>MALQAKKTEETNKIKTRRKRNKISRRENNWHGWLFIGPYALIFSIFILIPVILAVILSFTNFNAIQFPKFVGFLNYITILTNDAEFMKYVLPNTIIYAVVVGIGGYVLSFLLAWALCNLTKPVRTVFALILYSPSMTTGVAMTVLWKVIFSGDQSGLLNSWLMELGVITEPVIWLTDTRFLLPIVIIIGLWSSMGIGFLSMIAGILNTDASLYEAASIDGVSNRFQEMFYITIPQMKPQMLFAAVMAIVGAFQNGMITSMLVGNPSPGYASQLLVNHIEDYGFLRYEMGYAAAISVVLLLIVQFFSKGANLLLTDKDPYGKKGVEEEDE</sequence>
<dbReference type="GO" id="GO:0005886">
    <property type="term" value="C:plasma membrane"/>
    <property type="evidence" value="ECO:0007669"/>
    <property type="project" value="UniProtKB-SubCell"/>
</dbReference>
<evidence type="ECO:0000259" key="9">
    <source>
        <dbReference type="PROSITE" id="PS50928"/>
    </source>
</evidence>
<evidence type="ECO:0000256" key="6">
    <source>
        <dbReference type="ARBA" id="ARBA00023136"/>
    </source>
</evidence>
<keyword evidence="5 7" id="KW-1133">Transmembrane helix</keyword>